<evidence type="ECO:0000256" key="10">
    <source>
        <dbReference type="HAMAP-Rule" id="MF_03105"/>
    </source>
</evidence>
<comment type="caution">
    <text evidence="13">The sequence shown here is derived from an EMBL/GenBank/DDBJ whole genome shotgun (WGS) entry which is preliminary data.</text>
</comment>
<evidence type="ECO:0000256" key="2">
    <source>
        <dbReference type="ARBA" id="ARBA00022448"/>
    </source>
</evidence>
<comment type="similarity">
    <text evidence="10">Belongs to the MDM34 family.</text>
</comment>
<protein>
    <recommendedName>
        <fullName evidence="10">Mitochondrial distribution and morphology protein 34</fullName>
    </recommendedName>
</protein>
<dbReference type="PANTHER" id="PTHR28185">
    <property type="entry name" value="MITOCHONDRIAL DISTRIBUTION AND MORPHOLOGY PROTEIN 34"/>
    <property type="match status" value="1"/>
</dbReference>
<dbReference type="InterPro" id="IPR031468">
    <property type="entry name" value="SMP_LBD"/>
</dbReference>
<keyword evidence="6" id="KW-0445">Lipid transport</keyword>
<evidence type="ECO:0000259" key="12">
    <source>
        <dbReference type="PROSITE" id="PS51847"/>
    </source>
</evidence>
<dbReference type="GO" id="GO:0032865">
    <property type="term" value="C:ERMES complex"/>
    <property type="evidence" value="ECO:0007669"/>
    <property type="project" value="UniProtKB-UniRule"/>
</dbReference>
<feature type="compositionally biased region" description="Basic and acidic residues" evidence="11">
    <location>
        <begin position="460"/>
        <end position="474"/>
    </location>
</feature>
<name>A0AAJ0GCL7_9PEZI</name>
<gene>
    <name evidence="10 13" type="primary">MDM34</name>
    <name evidence="13" type="ORF">LTR09_008087</name>
</gene>
<dbReference type="InterPro" id="IPR027536">
    <property type="entry name" value="MDM34"/>
</dbReference>
<accession>A0AAJ0GCL7</accession>
<evidence type="ECO:0000256" key="6">
    <source>
        <dbReference type="ARBA" id="ARBA00023055"/>
    </source>
</evidence>
<feature type="domain" description="SMP-LTD" evidence="12">
    <location>
        <begin position="1"/>
        <end position="192"/>
    </location>
</feature>
<keyword evidence="5 10" id="KW-1000">Mitochondrion outer membrane</keyword>
<evidence type="ECO:0000256" key="5">
    <source>
        <dbReference type="ARBA" id="ARBA00022787"/>
    </source>
</evidence>
<evidence type="ECO:0000256" key="7">
    <source>
        <dbReference type="ARBA" id="ARBA00023121"/>
    </source>
</evidence>
<evidence type="ECO:0000256" key="11">
    <source>
        <dbReference type="SAM" id="MobiDB-lite"/>
    </source>
</evidence>
<dbReference type="EMBL" id="JAWDJX010000030">
    <property type="protein sequence ID" value="KAK3050721.1"/>
    <property type="molecule type" value="Genomic_DNA"/>
</dbReference>
<feature type="compositionally biased region" description="Polar residues" evidence="11">
    <location>
        <begin position="539"/>
        <end position="554"/>
    </location>
</feature>
<dbReference type="GO" id="GO:0015914">
    <property type="term" value="P:phospholipid transport"/>
    <property type="evidence" value="ECO:0007669"/>
    <property type="project" value="TreeGrafter"/>
</dbReference>
<dbReference type="PANTHER" id="PTHR28185:SF1">
    <property type="entry name" value="MITOCHONDRIAL DISTRIBUTION AND MORPHOLOGY PROTEIN 34"/>
    <property type="match status" value="1"/>
</dbReference>
<keyword evidence="2" id="KW-0813">Transport</keyword>
<keyword evidence="3 10" id="KW-1134">Transmembrane beta strand</keyword>
<dbReference type="GO" id="GO:0007005">
    <property type="term" value="P:mitochondrion organization"/>
    <property type="evidence" value="ECO:0007669"/>
    <property type="project" value="InterPro"/>
</dbReference>
<dbReference type="CDD" id="cd21673">
    <property type="entry name" value="SMP_Mdm34"/>
    <property type="match status" value="1"/>
</dbReference>
<feature type="compositionally biased region" description="Basic and acidic residues" evidence="11">
    <location>
        <begin position="607"/>
        <end position="623"/>
    </location>
</feature>
<feature type="compositionally biased region" description="Basic and acidic residues" evidence="11">
    <location>
        <begin position="214"/>
        <end position="232"/>
    </location>
</feature>
<sequence length="645" mass="71099">MAFHFNWSPLIADTDRVRHMLTSSLNKSPKPPIIVDDILVNELNLGSTPPSLEILEIGDLAEDRFRGIFKVKYEGDAYLTLKTRVQANPLNTFLSTKPSFASPSPLAASSGLTIPLQITLSDIRLSGFVILVFSKQKGITLVFRNDPLESLKVSSTFDSIPFVREYLQRTIEAQLRVLFMEDLPAIIHRLSLRVFSDEHRPWNEGEKEEEEEKDREAIMHSGHDRDPTDDAHSITSAMDNSSLLDASGEAYASFSQKNLVRLAALSESQRTLSLFTPNIRDAVYRAWTSAAERNAESATSAWYQKGQMPTLSRINSAFNVHTSVPQVRIAGSAGTMSSAASYTSDAPSHATRPSLGGHSHTSTSYTLGSGRSRPHGARKRKNRVVNLRGNRDGTTDGASETMSVGSSHEDSASKSESMSASGEGRSSSGPEMDSTVRTSSSVHKAGYEGEVHTPHSSPQKKIELERRSTTKTVEHLQNVVAGAERLEPRKHRRPVTPRNPEYFGSAYDEVDADPTPRQSMYLPEDPTHTQRSNPRRTLQRQQTMPIQQQSSSAKPATMPPSLPRSSSELSISDLLPSYPFTQDGKDGNGSSGGILEQAWMTKMATEIARRVSEEREKQQDAHTPRLQPSKTGRHHDDEAPPAYAG</sequence>
<keyword evidence="7" id="KW-0446">Lipid-binding</keyword>
<evidence type="ECO:0000256" key="4">
    <source>
        <dbReference type="ARBA" id="ARBA00022692"/>
    </source>
</evidence>
<keyword evidence="9 10" id="KW-0472">Membrane</keyword>
<evidence type="ECO:0000313" key="14">
    <source>
        <dbReference type="Proteomes" id="UP001271007"/>
    </source>
</evidence>
<feature type="compositionally biased region" description="Basic residues" evidence="11">
    <location>
        <begin position="372"/>
        <end position="383"/>
    </location>
</feature>
<evidence type="ECO:0000256" key="3">
    <source>
        <dbReference type="ARBA" id="ARBA00022452"/>
    </source>
</evidence>
<keyword evidence="4 10" id="KW-0812">Transmembrane</keyword>
<evidence type="ECO:0000256" key="1">
    <source>
        <dbReference type="ARBA" id="ARBA00004370"/>
    </source>
</evidence>
<comment type="function">
    <text evidence="10">Component of the ERMES/MDM complex, which serves as a molecular tether to connect the endoplasmic reticulum (ER) and mitochondria. Components of this complex are involved in the control of mitochondrial shape and protein biogenesis, and function in nonvesicular lipid trafficking between the ER and mitochondria. MDM34 is required for the interaction of the ER-resident membrane protein MMM1 and the outer mitochondrial membrane-resident beta-barrel protein MDM10.</text>
</comment>
<feature type="region of interest" description="Disordered" evidence="11">
    <location>
        <begin position="201"/>
        <end position="235"/>
    </location>
</feature>
<evidence type="ECO:0000256" key="9">
    <source>
        <dbReference type="ARBA" id="ARBA00023136"/>
    </source>
</evidence>
<comment type="domain">
    <text evidence="10">Lacks alpha-helical transmembrane segments, suggesting that it resides in the membrane via beta-sheet conformations similar to those predicted for other outer membrane proteins and porin.</text>
</comment>
<feature type="region of interest" description="Disordered" evidence="11">
    <location>
        <begin position="338"/>
        <end position="645"/>
    </location>
</feature>
<comment type="subunit">
    <text evidence="10">Component of the ER-mitochondria encounter structure (ERMES) or MDM complex, composed of MMM1, MDM10, MDM12 and MDM34.</text>
</comment>
<organism evidence="13 14">
    <name type="scientific">Extremus antarcticus</name>
    <dbReference type="NCBI Taxonomy" id="702011"/>
    <lineage>
        <taxon>Eukaryota</taxon>
        <taxon>Fungi</taxon>
        <taxon>Dikarya</taxon>
        <taxon>Ascomycota</taxon>
        <taxon>Pezizomycotina</taxon>
        <taxon>Dothideomycetes</taxon>
        <taxon>Dothideomycetidae</taxon>
        <taxon>Mycosphaerellales</taxon>
        <taxon>Extremaceae</taxon>
        <taxon>Extremus</taxon>
    </lineage>
</organism>
<proteinExistence type="inferred from homology"/>
<keyword evidence="14" id="KW-1185">Reference proteome</keyword>
<evidence type="ECO:0000313" key="13">
    <source>
        <dbReference type="EMBL" id="KAK3050721.1"/>
    </source>
</evidence>
<dbReference type="PROSITE" id="PS51847">
    <property type="entry name" value="SMP"/>
    <property type="match status" value="1"/>
</dbReference>
<dbReference type="GO" id="GO:0008289">
    <property type="term" value="F:lipid binding"/>
    <property type="evidence" value="ECO:0007669"/>
    <property type="project" value="UniProtKB-KW"/>
</dbReference>
<dbReference type="AlphaFoldDB" id="A0AAJ0GCL7"/>
<feature type="compositionally biased region" description="Low complexity" evidence="11">
    <location>
        <begin position="414"/>
        <end position="431"/>
    </location>
</feature>
<comment type="subcellular location">
    <subcellularLocation>
        <location evidence="1">Membrane</location>
    </subcellularLocation>
    <subcellularLocation>
        <location evidence="10">Mitochondrion outer membrane</location>
        <topology evidence="10">Multi-pass membrane protein</topology>
    </subcellularLocation>
    <text evidence="10">The ERMES/MDM complex localizes to a few discrete foci (around 10 per single cell), that represent mitochondria-endoplasmic reticulum junctions. These foci are often found next to mtDNA nucleoids.</text>
</comment>
<dbReference type="InterPro" id="IPR058825">
    <property type="entry name" value="MDM34_N"/>
</dbReference>
<reference evidence="13" key="1">
    <citation type="submission" date="2023-04" db="EMBL/GenBank/DDBJ databases">
        <title>Black Yeasts Isolated from many extreme environments.</title>
        <authorList>
            <person name="Coleine C."/>
            <person name="Stajich J.E."/>
            <person name="Selbmann L."/>
        </authorList>
    </citation>
    <scope>NUCLEOTIDE SEQUENCE</scope>
    <source>
        <strain evidence="13">CCFEE 5312</strain>
    </source>
</reference>
<dbReference type="HAMAP" id="MF_03105">
    <property type="entry name" value="Mdm34"/>
    <property type="match status" value="1"/>
</dbReference>
<dbReference type="Proteomes" id="UP001271007">
    <property type="component" value="Unassembled WGS sequence"/>
</dbReference>
<feature type="compositionally biased region" description="Polar residues" evidence="11">
    <location>
        <begin position="359"/>
        <end position="369"/>
    </location>
</feature>
<dbReference type="Pfam" id="PF26545">
    <property type="entry name" value="Mdm34_N"/>
    <property type="match status" value="1"/>
</dbReference>
<feature type="compositionally biased region" description="Low complexity" evidence="11">
    <location>
        <begin position="563"/>
        <end position="577"/>
    </location>
</feature>
<evidence type="ECO:0000256" key="8">
    <source>
        <dbReference type="ARBA" id="ARBA00023128"/>
    </source>
</evidence>
<keyword evidence="8 10" id="KW-0496">Mitochondrion</keyword>
<dbReference type="GO" id="GO:1990456">
    <property type="term" value="P:mitochondrion-endoplasmic reticulum membrane tethering"/>
    <property type="evidence" value="ECO:0007669"/>
    <property type="project" value="TreeGrafter"/>
</dbReference>